<evidence type="ECO:0000313" key="7">
    <source>
        <dbReference type="EMBL" id="KIC93763.1"/>
    </source>
</evidence>
<protein>
    <recommendedName>
        <fullName evidence="6">O-antigen ligase-related domain-containing protein</fullName>
    </recommendedName>
</protein>
<dbReference type="OrthoDB" id="1435411at2"/>
<accession>A0A0C1LE94</accession>
<evidence type="ECO:0000256" key="4">
    <source>
        <dbReference type="ARBA" id="ARBA00023136"/>
    </source>
</evidence>
<keyword evidence="2 5" id="KW-0812">Transmembrane</keyword>
<dbReference type="InterPro" id="IPR007016">
    <property type="entry name" value="O-antigen_ligase-rel_domated"/>
</dbReference>
<comment type="caution">
    <text evidence="7">The sequence shown here is derived from an EMBL/GenBank/DDBJ whole genome shotgun (WGS) entry which is preliminary data.</text>
</comment>
<evidence type="ECO:0000256" key="3">
    <source>
        <dbReference type="ARBA" id="ARBA00022989"/>
    </source>
</evidence>
<dbReference type="EMBL" id="JSVC01000017">
    <property type="protein sequence ID" value="KIC93763.1"/>
    <property type="molecule type" value="Genomic_DNA"/>
</dbReference>
<gene>
    <name evidence="7" type="ORF">OI18_15450</name>
</gene>
<feature type="transmembrane region" description="Helical" evidence="5">
    <location>
        <begin position="215"/>
        <end position="234"/>
    </location>
</feature>
<dbReference type="RefSeq" id="WP_039141390.1">
    <property type="nucleotide sequence ID" value="NZ_JSVC01000017.1"/>
</dbReference>
<dbReference type="PANTHER" id="PTHR37422">
    <property type="entry name" value="TEICHURONIC ACID BIOSYNTHESIS PROTEIN TUAE"/>
    <property type="match status" value="1"/>
</dbReference>
<name>A0A0C1LE94_9BACT</name>
<keyword evidence="3 5" id="KW-1133">Transmembrane helix</keyword>
<feature type="transmembrane region" description="Helical" evidence="5">
    <location>
        <begin position="20"/>
        <end position="47"/>
    </location>
</feature>
<feature type="transmembrane region" description="Helical" evidence="5">
    <location>
        <begin position="241"/>
        <end position="259"/>
    </location>
</feature>
<feature type="transmembrane region" description="Helical" evidence="5">
    <location>
        <begin position="369"/>
        <end position="388"/>
    </location>
</feature>
<dbReference type="InterPro" id="IPR051533">
    <property type="entry name" value="WaaL-like"/>
</dbReference>
<evidence type="ECO:0000313" key="8">
    <source>
        <dbReference type="Proteomes" id="UP000031408"/>
    </source>
</evidence>
<dbReference type="GO" id="GO:0016020">
    <property type="term" value="C:membrane"/>
    <property type="evidence" value="ECO:0007669"/>
    <property type="project" value="UniProtKB-SubCell"/>
</dbReference>
<feature type="transmembrane region" description="Helical" evidence="5">
    <location>
        <begin position="59"/>
        <end position="78"/>
    </location>
</feature>
<dbReference type="Proteomes" id="UP000031408">
    <property type="component" value="Unassembled WGS sequence"/>
</dbReference>
<keyword evidence="8" id="KW-1185">Reference proteome</keyword>
<comment type="subcellular location">
    <subcellularLocation>
        <location evidence="1">Membrane</location>
        <topology evidence="1">Multi-pass membrane protein</topology>
    </subcellularLocation>
</comment>
<evidence type="ECO:0000256" key="5">
    <source>
        <dbReference type="SAM" id="Phobius"/>
    </source>
</evidence>
<feature type="transmembrane region" description="Helical" evidence="5">
    <location>
        <begin position="163"/>
        <end position="186"/>
    </location>
</feature>
<dbReference type="AlphaFoldDB" id="A0A0C1LE94"/>
<feature type="transmembrane region" description="Helical" evidence="5">
    <location>
        <begin position="193"/>
        <end position="209"/>
    </location>
</feature>
<organism evidence="7 8">
    <name type="scientific">Flavihumibacter solisilvae</name>
    <dbReference type="NCBI Taxonomy" id="1349421"/>
    <lineage>
        <taxon>Bacteria</taxon>
        <taxon>Pseudomonadati</taxon>
        <taxon>Bacteroidota</taxon>
        <taxon>Chitinophagia</taxon>
        <taxon>Chitinophagales</taxon>
        <taxon>Chitinophagaceae</taxon>
        <taxon>Flavihumibacter</taxon>
    </lineage>
</organism>
<feature type="transmembrane region" description="Helical" evidence="5">
    <location>
        <begin position="337"/>
        <end position="357"/>
    </location>
</feature>
<evidence type="ECO:0000256" key="1">
    <source>
        <dbReference type="ARBA" id="ARBA00004141"/>
    </source>
</evidence>
<feature type="domain" description="O-antigen ligase-related" evidence="6">
    <location>
        <begin position="200"/>
        <end position="353"/>
    </location>
</feature>
<feature type="transmembrane region" description="Helical" evidence="5">
    <location>
        <begin position="116"/>
        <end position="143"/>
    </location>
</feature>
<proteinExistence type="predicted"/>
<dbReference type="Pfam" id="PF04932">
    <property type="entry name" value="Wzy_C"/>
    <property type="match status" value="1"/>
</dbReference>
<dbReference type="PANTHER" id="PTHR37422:SF13">
    <property type="entry name" value="LIPOPOLYSACCHARIDE BIOSYNTHESIS PROTEIN PA4999-RELATED"/>
    <property type="match status" value="1"/>
</dbReference>
<sequence>MKSLLIIEDNVANKISYYHVLLLLLSLPFDMFYSHVIFISLIIHTLIHLKKSNSRPVFSISNLFLSSVFFLTLLGTLYSLNRPEAFKEVGMQVSILLAPLTFCLNPLDLKKYRNHFFLAFSLACVLVITYLYLYAIVVIIYYHLSPYTLFTPSFINHNFSQPIGMHATYLAMQIAAGLVFLLGLVIKEKKPRLRFFYLICCVILTAGIIQLGSRAVFIALFLIINLGVPFFLLSYSRRIRFALFIIPLSLLVIGVIYGFNNFKHRYVTELEKDLSKESSTEVTDTRLARWNLALKIAANSPVIGYGSGSEITVLKEGYFRSKYFHSYMSDLNAHNQFISMFLKFGITGLLIFLATLYYGFKVSLKEKDLLLFAFLFIIATVCFSENIIDRDKGIYFYSIFFSLLIYSDLKFKITNPAS</sequence>
<evidence type="ECO:0000259" key="6">
    <source>
        <dbReference type="Pfam" id="PF04932"/>
    </source>
</evidence>
<dbReference type="STRING" id="1349421.OI18_15450"/>
<keyword evidence="4 5" id="KW-0472">Membrane</keyword>
<evidence type="ECO:0000256" key="2">
    <source>
        <dbReference type="ARBA" id="ARBA00022692"/>
    </source>
</evidence>
<reference evidence="7 8" key="1">
    <citation type="submission" date="2014-11" db="EMBL/GenBank/DDBJ databases">
        <title>Genome sequence of Flavihumibacter solisilvae 3-3.</title>
        <authorList>
            <person name="Zhou G."/>
            <person name="Li M."/>
            <person name="Wang G."/>
        </authorList>
    </citation>
    <scope>NUCLEOTIDE SEQUENCE [LARGE SCALE GENOMIC DNA]</scope>
    <source>
        <strain evidence="7 8">3-3</strain>
    </source>
</reference>